<dbReference type="AlphaFoldDB" id="A0AAD7B7Q2"/>
<sequence>MAMTYSDGVAPIVTTYGPGNLHHLAYGTTQPFDDVMGFLTTTNENTTNFLLSFSFGYPSYAFYWDGPGEAFWRVGSSTALEPVGTSWENATGVPLSGEVILGLNVASVAAKALDHGSGRILAFVIPEDLD</sequence>
<protein>
    <submittedName>
        <fullName evidence="1">Uncharacterized protein</fullName>
    </submittedName>
</protein>
<evidence type="ECO:0000313" key="1">
    <source>
        <dbReference type="EMBL" id="KAJ7612664.1"/>
    </source>
</evidence>
<gene>
    <name evidence="1" type="ORF">FB45DRAFT_803218</name>
</gene>
<comment type="caution">
    <text evidence="1">The sequence shown here is derived from an EMBL/GenBank/DDBJ whole genome shotgun (WGS) entry which is preliminary data.</text>
</comment>
<dbReference type="EMBL" id="JARKIF010000030">
    <property type="protein sequence ID" value="KAJ7612664.1"/>
    <property type="molecule type" value="Genomic_DNA"/>
</dbReference>
<keyword evidence="2" id="KW-1185">Reference proteome</keyword>
<reference evidence="1" key="1">
    <citation type="submission" date="2023-03" db="EMBL/GenBank/DDBJ databases">
        <title>Massive genome expansion in bonnet fungi (Mycena s.s.) driven by repeated elements and novel gene families across ecological guilds.</title>
        <authorList>
            <consortium name="Lawrence Berkeley National Laboratory"/>
            <person name="Harder C.B."/>
            <person name="Miyauchi S."/>
            <person name="Viragh M."/>
            <person name="Kuo A."/>
            <person name="Thoen E."/>
            <person name="Andreopoulos B."/>
            <person name="Lu D."/>
            <person name="Skrede I."/>
            <person name="Drula E."/>
            <person name="Henrissat B."/>
            <person name="Morin E."/>
            <person name="Kohler A."/>
            <person name="Barry K."/>
            <person name="LaButti K."/>
            <person name="Morin E."/>
            <person name="Salamov A."/>
            <person name="Lipzen A."/>
            <person name="Mereny Z."/>
            <person name="Hegedus B."/>
            <person name="Baldrian P."/>
            <person name="Stursova M."/>
            <person name="Weitz H."/>
            <person name="Taylor A."/>
            <person name="Grigoriev I.V."/>
            <person name="Nagy L.G."/>
            <person name="Martin F."/>
            <person name="Kauserud H."/>
        </authorList>
    </citation>
    <scope>NUCLEOTIDE SEQUENCE</scope>
    <source>
        <strain evidence="1">9284</strain>
    </source>
</reference>
<dbReference type="Proteomes" id="UP001221142">
    <property type="component" value="Unassembled WGS sequence"/>
</dbReference>
<proteinExistence type="predicted"/>
<evidence type="ECO:0000313" key="2">
    <source>
        <dbReference type="Proteomes" id="UP001221142"/>
    </source>
</evidence>
<accession>A0AAD7B7Q2</accession>
<name>A0AAD7B7Q2_9AGAR</name>
<organism evidence="1 2">
    <name type="scientific">Roridomyces roridus</name>
    <dbReference type="NCBI Taxonomy" id="1738132"/>
    <lineage>
        <taxon>Eukaryota</taxon>
        <taxon>Fungi</taxon>
        <taxon>Dikarya</taxon>
        <taxon>Basidiomycota</taxon>
        <taxon>Agaricomycotina</taxon>
        <taxon>Agaricomycetes</taxon>
        <taxon>Agaricomycetidae</taxon>
        <taxon>Agaricales</taxon>
        <taxon>Marasmiineae</taxon>
        <taxon>Mycenaceae</taxon>
        <taxon>Roridomyces</taxon>
    </lineage>
</organism>